<dbReference type="AlphaFoldDB" id="A0A2H0W923"/>
<evidence type="ECO:0000256" key="1">
    <source>
        <dbReference type="SAM" id="MobiDB-lite"/>
    </source>
</evidence>
<sequence>MPVEPQVNQVGLSPGMDNVRLIVENLRDLRELQGKPRYSEERNSPGGELERTPVESQPLRILWFENGVLVRRNYL</sequence>
<gene>
    <name evidence="2" type="ORF">COT75_02855</name>
</gene>
<feature type="region of interest" description="Disordered" evidence="1">
    <location>
        <begin position="33"/>
        <end position="53"/>
    </location>
</feature>
<reference evidence="3" key="1">
    <citation type="submission" date="2017-09" db="EMBL/GenBank/DDBJ databases">
        <title>Depth-based differentiation of microbial function through sediment-hosted aquifers and enrichment of novel symbionts in the deep terrestrial subsurface.</title>
        <authorList>
            <person name="Probst A.J."/>
            <person name="Ladd B."/>
            <person name="Jarett J.K."/>
            <person name="Geller-Mcgrath D.E."/>
            <person name="Sieber C.M.K."/>
            <person name="Emerson J.B."/>
            <person name="Anantharaman K."/>
            <person name="Thomas B.C."/>
            <person name="Malmstrom R."/>
            <person name="Stieglmeier M."/>
            <person name="Klingl A."/>
            <person name="Woyke T."/>
            <person name="Ryan C.M."/>
            <person name="Banfield J.F."/>
        </authorList>
    </citation>
    <scope>NUCLEOTIDE SEQUENCE [LARGE SCALE GENOMIC DNA]</scope>
</reference>
<dbReference type="EMBL" id="PEZT01000016">
    <property type="protein sequence ID" value="PIS09174.1"/>
    <property type="molecule type" value="Genomic_DNA"/>
</dbReference>
<evidence type="ECO:0000313" key="3">
    <source>
        <dbReference type="Proteomes" id="UP000230093"/>
    </source>
</evidence>
<protein>
    <submittedName>
        <fullName evidence="2">Uncharacterized protein</fullName>
    </submittedName>
</protein>
<comment type="caution">
    <text evidence="2">The sequence shown here is derived from an EMBL/GenBank/DDBJ whole genome shotgun (WGS) entry which is preliminary data.</text>
</comment>
<dbReference type="Proteomes" id="UP000230093">
    <property type="component" value="Unassembled WGS sequence"/>
</dbReference>
<accession>A0A2H0W923</accession>
<evidence type="ECO:0000313" key="2">
    <source>
        <dbReference type="EMBL" id="PIS09174.1"/>
    </source>
</evidence>
<proteinExistence type="predicted"/>
<name>A0A2H0W923_9BACT</name>
<organism evidence="2 3">
    <name type="scientific">Candidatus Beckwithbacteria bacterium CG10_big_fil_rev_8_21_14_0_10_34_10</name>
    <dbReference type="NCBI Taxonomy" id="1974495"/>
    <lineage>
        <taxon>Bacteria</taxon>
        <taxon>Candidatus Beckwithiibacteriota</taxon>
    </lineage>
</organism>